<dbReference type="InterPro" id="IPR023577">
    <property type="entry name" value="CYTH_domain"/>
</dbReference>
<accession>A0A848KFA9</accession>
<feature type="active site" description="Proton acceptor" evidence="1">
    <location>
        <position position="37"/>
    </location>
</feature>
<comment type="caution">
    <text evidence="3">The sequence shown here is derived from an EMBL/GenBank/DDBJ whole genome shotgun (WGS) entry which is preliminary data.</text>
</comment>
<evidence type="ECO:0000259" key="2">
    <source>
        <dbReference type="SMART" id="SM01118"/>
    </source>
</evidence>
<proteinExistence type="predicted"/>
<dbReference type="Proteomes" id="UP000535543">
    <property type="component" value="Unassembled WGS sequence"/>
</dbReference>
<protein>
    <recommendedName>
        <fullName evidence="2">CYTH domain-containing protein</fullName>
    </recommendedName>
</protein>
<dbReference type="PIRSF" id="PIRSF016487">
    <property type="entry name" value="CYTH_UCP016487"/>
    <property type="match status" value="1"/>
</dbReference>
<name>A0A848KFA9_9NOCA</name>
<evidence type="ECO:0000313" key="3">
    <source>
        <dbReference type="EMBL" id="NMN95824.1"/>
    </source>
</evidence>
<evidence type="ECO:0000313" key="4">
    <source>
        <dbReference type="Proteomes" id="UP000535543"/>
    </source>
</evidence>
<keyword evidence="4" id="KW-1185">Reference proteome</keyword>
<sequence length="207" mass="22745">MSENGFGDFEFERKFFVHDVPDVVAADPAPTLIVQAYLFAADGYAVRVRVQGTAPTEVDATPAELIDALGESAVGTMAAKGPAVGGTRYEAERALDGLVAGQIVRRAEHVVAKIRYSFWLDEDGWIIDRFLGANAPLVVAEVERSGPVVDLQIPSFCATEISEDERFKNEHLAYQPYSDWAEAYRRELALVGPQFVHTLGRNRISES</sequence>
<dbReference type="RefSeq" id="WP_169587162.1">
    <property type="nucleotide sequence ID" value="NZ_VCQU01000004.1"/>
</dbReference>
<dbReference type="EMBL" id="VCQU01000004">
    <property type="protein sequence ID" value="NMN95824.1"/>
    <property type="molecule type" value="Genomic_DNA"/>
</dbReference>
<dbReference type="Gene3D" id="2.40.320.10">
    <property type="entry name" value="Hypothetical Protein Pfu-838710-001"/>
    <property type="match status" value="1"/>
</dbReference>
<evidence type="ECO:0000256" key="1">
    <source>
        <dbReference type="PIRSR" id="PIRSR016487-1"/>
    </source>
</evidence>
<dbReference type="PANTHER" id="PTHR40114">
    <property type="entry name" value="SLR0698 PROTEIN"/>
    <property type="match status" value="1"/>
</dbReference>
<dbReference type="SMART" id="SM01118">
    <property type="entry name" value="CYTH"/>
    <property type="match status" value="1"/>
</dbReference>
<dbReference type="PANTHER" id="PTHR40114:SF1">
    <property type="entry name" value="SLR0698 PROTEIN"/>
    <property type="match status" value="1"/>
</dbReference>
<dbReference type="SUPFAM" id="SSF55154">
    <property type="entry name" value="CYTH-like phosphatases"/>
    <property type="match status" value="1"/>
</dbReference>
<gene>
    <name evidence="3" type="ORF">FGL95_12340</name>
</gene>
<feature type="domain" description="CYTH" evidence="2">
    <location>
        <begin position="8"/>
        <end position="174"/>
    </location>
</feature>
<dbReference type="AlphaFoldDB" id="A0A848KFA9"/>
<reference evidence="3 4" key="2">
    <citation type="submission" date="2020-06" db="EMBL/GenBank/DDBJ databases">
        <title>Antribacter stalactiti gen. nov., sp. nov., a new member of the family Nacardiaceae isolated from a cave.</title>
        <authorList>
            <person name="Kim I.S."/>
        </authorList>
    </citation>
    <scope>NUCLEOTIDE SEQUENCE [LARGE SCALE GENOMIC DNA]</scope>
    <source>
        <strain evidence="3 4">YC2-7</strain>
    </source>
</reference>
<dbReference type="InterPro" id="IPR033469">
    <property type="entry name" value="CYTH-like_dom_sf"/>
</dbReference>
<organism evidence="3 4">
    <name type="scientific">Antrihabitans stalactiti</name>
    <dbReference type="NCBI Taxonomy" id="2584121"/>
    <lineage>
        <taxon>Bacteria</taxon>
        <taxon>Bacillati</taxon>
        <taxon>Actinomycetota</taxon>
        <taxon>Actinomycetes</taxon>
        <taxon>Mycobacteriales</taxon>
        <taxon>Nocardiaceae</taxon>
        <taxon>Antrihabitans</taxon>
    </lineage>
</organism>
<reference evidence="3 4" key="1">
    <citation type="submission" date="2019-05" db="EMBL/GenBank/DDBJ databases">
        <authorList>
            <person name="Lee S.D."/>
        </authorList>
    </citation>
    <scope>NUCLEOTIDE SEQUENCE [LARGE SCALE GENOMIC DNA]</scope>
    <source>
        <strain evidence="3 4">YC2-7</strain>
    </source>
</reference>
<dbReference type="InterPro" id="IPR012042">
    <property type="entry name" value="NeuTTM/CthTTM-like"/>
</dbReference>